<dbReference type="Gene3D" id="2.60.40.790">
    <property type="match status" value="1"/>
</dbReference>
<evidence type="ECO:0000256" key="2">
    <source>
        <dbReference type="RuleBase" id="RU003616"/>
    </source>
</evidence>
<dbReference type="CDD" id="cd06464">
    <property type="entry name" value="ACD_sHsps-like"/>
    <property type="match status" value="1"/>
</dbReference>
<evidence type="ECO:0000313" key="5">
    <source>
        <dbReference type="EMBL" id="PJZ28882.1"/>
    </source>
</evidence>
<reference evidence="4 7" key="2">
    <citation type="submission" date="2018-11" db="EMBL/GenBank/DDBJ databases">
        <title>Complete genome sequence of Leptospira kmetyi isolate LS 001/16 from soil sample associated with a leptospirosis patient in Kelantan.</title>
        <authorList>
            <person name="Muhammad Yusoff F."/>
            <person name="Muhammad Yusoff S."/>
            <person name="Ahmad M.N."/>
            <person name="Yusof N.Y."/>
            <person name="Aziah I."/>
        </authorList>
    </citation>
    <scope>NUCLEOTIDE SEQUENCE [LARGE SCALE GENOMIC DNA]</scope>
    <source>
        <strain evidence="4 7">LS 001/16</strain>
    </source>
</reference>
<accession>A0A2M9XKU5</accession>
<keyword evidence="6" id="KW-1185">Reference proteome</keyword>
<evidence type="ECO:0000313" key="7">
    <source>
        <dbReference type="Proteomes" id="UP000276407"/>
    </source>
</evidence>
<proteinExistence type="inferred from homology"/>
<protein>
    <submittedName>
        <fullName evidence="4">Hsp20/alpha crystallin family protein</fullName>
    </submittedName>
</protein>
<dbReference type="RefSeq" id="WP_010572545.1">
    <property type="nucleotide sequence ID" value="NZ_CP033615.1"/>
</dbReference>
<dbReference type="Proteomes" id="UP000231919">
    <property type="component" value="Unassembled WGS sequence"/>
</dbReference>
<dbReference type="EMBL" id="CP033615">
    <property type="protein sequence ID" value="AYV57881.1"/>
    <property type="molecule type" value="Genomic_DNA"/>
</dbReference>
<dbReference type="InterPro" id="IPR008978">
    <property type="entry name" value="HSP20-like_chaperone"/>
</dbReference>
<name>A0A2M9XKU5_9LEPT</name>
<dbReference type="OrthoDB" id="327485at2"/>
<dbReference type="Proteomes" id="UP000276407">
    <property type="component" value="Chromosome 2"/>
</dbReference>
<comment type="similarity">
    <text evidence="1 2">Belongs to the small heat shock protein (HSP20) family.</text>
</comment>
<dbReference type="InterPro" id="IPR002068">
    <property type="entry name" value="A-crystallin/Hsp20_dom"/>
</dbReference>
<dbReference type="AlphaFoldDB" id="A0A2M9XKU5"/>
<dbReference type="InterPro" id="IPR031107">
    <property type="entry name" value="Small_HSP"/>
</dbReference>
<dbReference type="Pfam" id="PF00011">
    <property type="entry name" value="HSP20"/>
    <property type="match status" value="1"/>
</dbReference>
<organism evidence="4 7">
    <name type="scientific">Leptospira kmetyi</name>
    <dbReference type="NCBI Taxonomy" id="408139"/>
    <lineage>
        <taxon>Bacteria</taxon>
        <taxon>Pseudomonadati</taxon>
        <taxon>Spirochaetota</taxon>
        <taxon>Spirochaetia</taxon>
        <taxon>Leptospirales</taxon>
        <taxon>Leptospiraceae</taxon>
        <taxon>Leptospira</taxon>
    </lineage>
</organism>
<gene>
    <name evidence="5" type="ORF">CH378_15645</name>
    <name evidence="4" type="ORF">EFP84_19850</name>
</gene>
<dbReference type="SUPFAM" id="SSF49764">
    <property type="entry name" value="HSP20-like chaperones"/>
    <property type="match status" value="1"/>
</dbReference>
<dbReference type="PROSITE" id="PS01031">
    <property type="entry name" value="SHSP"/>
    <property type="match status" value="1"/>
</dbReference>
<evidence type="ECO:0000313" key="6">
    <source>
        <dbReference type="Proteomes" id="UP000231919"/>
    </source>
</evidence>
<dbReference type="EMBL" id="NPDP01000031">
    <property type="protein sequence ID" value="PJZ28882.1"/>
    <property type="molecule type" value="Genomic_DNA"/>
</dbReference>
<evidence type="ECO:0000259" key="3">
    <source>
        <dbReference type="PROSITE" id="PS01031"/>
    </source>
</evidence>
<dbReference type="PANTHER" id="PTHR11527">
    <property type="entry name" value="HEAT-SHOCK PROTEIN 20 FAMILY MEMBER"/>
    <property type="match status" value="1"/>
</dbReference>
<dbReference type="KEGG" id="lkm:EFP84_19850"/>
<feature type="domain" description="SHSP" evidence="3">
    <location>
        <begin position="30"/>
        <end position="142"/>
    </location>
</feature>
<evidence type="ECO:0000313" key="4">
    <source>
        <dbReference type="EMBL" id="AYV57881.1"/>
    </source>
</evidence>
<reference evidence="5 6" key="1">
    <citation type="submission" date="2017-07" db="EMBL/GenBank/DDBJ databases">
        <title>Leptospira spp. isolated from tropical soils.</title>
        <authorList>
            <person name="Thibeaux R."/>
            <person name="Iraola G."/>
            <person name="Ferres I."/>
            <person name="Bierque E."/>
            <person name="Girault D."/>
            <person name="Soupe-Gilbert M.-E."/>
            <person name="Picardeau M."/>
            <person name="Goarant C."/>
        </authorList>
    </citation>
    <scope>NUCLEOTIDE SEQUENCE [LARGE SCALE GENOMIC DNA]</scope>
    <source>
        <strain evidence="5 6">JW2-C-B1</strain>
    </source>
</reference>
<evidence type="ECO:0000256" key="1">
    <source>
        <dbReference type="PROSITE-ProRule" id="PRU00285"/>
    </source>
</evidence>
<sequence>MNSVAKTQDPFLSLNNIDHFFRDWNDIFHKDWVRHIPAVNVIKTKDSYELECAVPGLDKKDFKIDLEGDILMISASKKSETKEEEKHYSKREYNYSSFSRSFNLPEAIDKDKIVAKYENGILKLSLPRKAGEQKAEVKINVQ</sequence>